<keyword evidence="10" id="KW-1185">Reference proteome</keyword>
<feature type="transmembrane region" description="Helical" evidence="7">
    <location>
        <begin position="219"/>
        <end position="239"/>
    </location>
</feature>
<feature type="domain" description="Amino acid transporter transmembrane" evidence="8">
    <location>
        <begin position="42"/>
        <end position="465"/>
    </location>
</feature>
<evidence type="ECO:0000256" key="6">
    <source>
        <dbReference type="ARBA" id="ARBA00023136"/>
    </source>
</evidence>
<organism evidence="9 10">
    <name type="scientific">Cinnamomum micranthum f. kanehirae</name>
    <dbReference type="NCBI Taxonomy" id="337451"/>
    <lineage>
        <taxon>Eukaryota</taxon>
        <taxon>Viridiplantae</taxon>
        <taxon>Streptophyta</taxon>
        <taxon>Embryophyta</taxon>
        <taxon>Tracheophyta</taxon>
        <taxon>Spermatophyta</taxon>
        <taxon>Magnoliopsida</taxon>
        <taxon>Magnoliidae</taxon>
        <taxon>Laurales</taxon>
        <taxon>Lauraceae</taxon>
        <taxon>Cinnamomum</taxon>
    </lineage>
</organism>
<feature type="transmembrane region" description="Helical" evidence="7">
    <location>
        <begin position="386"/>
        <end position="406"/>
    </location>
</feature>
<protein>
    <submittedName>
        <fullName evidence="9">Amino acid transporter</fullName>
    </submittedName>
</protein>
<dbReference type="STRING" id="337451.A0A3S3PSV5"/>
<evidence type="ECO:0000259" key="8">
    <source>
        <dbReference type="Pfam" id="PF01490"/>
    </source>
</evidence>
<keyword evidence="3 7" id="KW-0812">Transmembrane</keyword>
<evidence type="ECO:0000313" key="10">
    <source>
        <dbReference type="Proteomes" id="UP000283530"/>
    </source>
</evidence>
<evidence type="ECO:0000256" key="3">
    <source>
        <dbReference type="ARBA" id="ARBA00022692"/>
    </source>
</evidence>
<comment type="subcellular location">
    <subcellularLocation>
        <location evidence="1">Membrane</location>
    </subcellularLocation>
</comment>
<gene>
    <name evidence="9" type="ORF">CKAN_02641900</name>
</gene>
<comment type="caution">
    <text evidence="9">The sequence shown here is derived from an EMBL/GenBank/DDBJ whole genome shotgun (WGS) entry which is preliminary data.</text>
</comment>
<feature type="transmembrane region" description="Helical" evidence="7">
    <location>
        <begin position="259"/>
        <end position="279"/>
    </location>
</feature>
<dbReference type="PANTHER" id="PTHR48017">
    <property type="entry name" value="OS05G0424000 PROTEIN-RELATED"/>
    <property type="match status" value="1"/>
</dbReference>
<keyword evidence="6 7" id="KW-0472">Membrane</keyword>
<evidence type="ECO:0000256" key="7">
    <source>
        <dbReference type="SAM" id="Phobius"/>
    </source>
</evidence>
<keyword evidence="2" id="KW-0813">Transport</keyword>
<evidence type="ECO:0000256" key="1">
    <source>
        <dbReference type="ARBA" id="ARBA00004370"/>
    </source>
</evidence>
<feature type="transmembrane region" description="Helical" evidence="7">
    <location>
        <begin position="121"/>
        <end position="142"/>
    </location>
</feature>
<sequence length="481" mass="53695">MEEGSNGVEKTNKIEALSVETDGVKIQAHEHVVNSAHTVDHDSWEQVGLLLVTGFNCGYILSFSNLMLVPLGWSWGIVCLVVVGAFTWYANWLLAGFHIIDGRRFIRYRDLMGFVFGRKMYYVTWVLQFFTLLLGNMGFILLGGRALKVCMLNTTYVYRGSVGCSINCTITQCSDLLPQAINSEFSSSPLRLQVFILITGAVFFIFAFVVPTMSAMRSWLAASTILTITYIAILLAIIVKDGRNNNTRDYNISGNKAEKVLNAFGAIATILVCNTGGLLPEIQSTLRKPAIKNMRKALLLQYTIGLAFYYGVSIVGYWAYGSSVSEYIPNELSGPKWAKVLTNASVFLQTIIAQHMFIIPIHEALDTKLLKLDQSMHSKVNFKRLLGLRALLFSLNTFVTAMFPFMGDFVNLFGSFTLFPLTFVFPSMIFIQIKGKTAKREEMVWHWANIVVSSLLAIITTAAAFRSIINNARAYSFFADT</sequence>
<proteinExistence type="predicted"/>
<dbReference type="OrthoDB" id="40134at2759"/>
<dbReference type="AlphaFoldDB" id="A0A3S3PSV5"/>
<dbReference type="EMBL" id="QPKB01000012">
    <property type="protein sequence ID" value="RWR97011.1"/>
    <property type="molecule type" value="Genomic_DNA"/>
</dbReference>
<feature type="transmembrane region" description="Helical" evidence="7">
    <location>
        <begin position="299"/>
        <end position="320"/>
    </location>
</feature>
<feature type="transmembrane region" description="Helical" evidence="7">
    <location>
        <begin position="75"/>
        <end position="100"/>
    </location>
</feature>
<evidence type="ECO:0000256" key="5">
    <source>
        <dbReference type="ARBA" id="ARBA00022989"/>
    </source>
</evidence>
<keyword evidence="5 7" id="KW-1133">Transmembrane helix</keyword>
<feature type="transmembrane region" description="Helical" evidence="7">
    <location>
        <begin position="443"/>
        <end position="465"/>
    </location>
</feature>
<dbReference type="InterPro" id="IPR013057">
    <property type="entry name" value="AA_transpt_TM"/>
</dbReference>
<evidence type="ECO:0000256" key="2">
    <source>
        <dbReference type="ARBA" id="ARBA00022448"/>
    </source>
</evidence>
<accession>A0A3S3PSV5</accession>
<reference evidence="9 10" key="1">
    <citation type="journal article" date="2019" name="Nat. Plants">
        <title>Stout camphor tree genome fills gaps in understanding of flowering plant genome evolution.</title>
        <authorList>
            <person name="Chaw S.M."/>
            <person name="Liu Y.C."/>
            <person name="Wu Y.W."/>
            <person name="Wang H.Y."/>
            <person name="Lin C.I."/>
            <person name="Wu C.S."/>
            <person name="Ke H.M."/>
            <person name="Chang L.Y."/>
            <person name="Hsu C.Y."/>
            <person name="Yang H.T."/>
            <person name="Sudianto E."/>
            <person name="Hsu M.H."/>
            <person name="Wu K.P."/>
            <person name="Wang L.N."/>
            <person name="Leebens-Mack J.H."/>
            <person name="Tsai I.J."/>
        </authorList>
    </citation>
    <scope>NUCLEOTIDE SEQUENCE [LARGE SCALE GENOMIC DNA]</scope>
    <source>
        <strain evidence="10">cv. Chaw 1501</strain>
        <tissue evidence="9">Young leaves</tissue>
    </source>
</reference>
<dbReference type="Pfam" id="PF01490">
    <property type="entry name" value="Aa_trans"/>
    <property type="match status" value="1"/>
</dbReference>
<feature type="transmembrane region" description="Helical" evidence="7">
    <location>
        <begin position="47"/>
        <end position="69"/>
    </location>
</feature>
<dbReference type="GO" id="GO:0006865">
    <property type="term" value="P:amino acid transport"/>
    <property type="evidence" value="ECO:0007669"/>
    <property type="project" value="UniProtKB-KW"/>
</dbReference>
<feature type="transmembrane region" description="Helical" evidence="7">
    <location>
        <begin position="192"/>
        <end position="212"/>
    </location>
</feature>
<keyword evidence="4" id="KW-0029">Amino-acid transport</keyword>
<evidence type="ECO:0000313" key="9">
    <source>
        <dbReference type="EMBL" id="RWR97011.1"/>
    </source>
</evidence>
<feature type="transmembrane region" description="Helical" evidence="7">
    <location>
        <begin position="412"/>
        <end position="431"/>
    </location>
</feature>
<dbReference type="Proteomes" id="UP000283530">
    <property type="component" value="Unassembled WGS sequence"/>
</dbReference>
<dbReference type="GO" id="GO:0016020">
    <property type="term" value="C:membrane"/>
    <property type="evidence" value="ECO:0007669"/>
    <property type="project" value="UniProtKB-SubCell"/>
</dbReference>
<name>A0A3S3PSV5_9MAGN</name>
<evidence type="ECO:0000256" key="4">
    <source>
        <dbReference type="ARBA" id="ARBA00022970"/>
    </source>
</evidence>